<sequence length="446" mass="52239">MKERTMELESEQDIFETRKEIVDDFQKREATKRNEPEFIIAAREAQNCIREHDFKFSPVLNLHRPAEGVAFTAFGATPAPFSLVKVDAINAYWRELSAQKILYIDSPNEQLPKWSFRDAPLITLEHPDRQELGLPMIQAISLRARVLIEAGFIRPYKKMEQILDLVESSREKRKTATVIYKNEVTGDLHRMALRYLTKSFSETRLPLALQICYETNDPEIRSKEVFTRLKKHFKIDYIPYDEQRNCRGIILNSFMIYPRDERELTSIRSCLRKNPRILADFQIPKVEVWSKSSLILTDLDDPKNSPVVVTHKLLESGRLMNCHRDVEVSKDKPAMIVECWFDEKHPTGRPDNYDPYMKQMKEVSTLYDLKERITTTFNSKKKFKIFLEKPVDYHRMPWVWLCSAKIKGKSIGEEIEGQWIKRTYGFPVSPCDDEYGDSMSLDAHSD</sequence>
<gene>
    <name evidence="1" type="ORF">OKIOD_LOCUS14749</name>
</gene>
<accession>A0ABN7T7P6</accession>
<organism evidence="1 2">
    <name type="scientific">Oikopleura dioica</name>
    <name type="common">Tunicate</name>
    <dbReference type="NCBI Taxonomy" id="34765"/>
    <lineage>
        <taxon>Eukaryota</taxon>
        <taxon>Metazoa</taxon>
        <taxon>Chordata</taxon>
        <taxon>Tunicata</taxon>
        <taxon>Appendicularia</taxon>
        <taxon>Copelata</taxon>
        <taxon>Oikopleuridae</taxon>
        <taxon>Oikopleura</taxon>
    </lineage>
</organism>
<dbReference type="Proteomes" id="UP001158576">
    <property type="component" value="Chromosome 2"/>
</dbReference>
<dbReference type="EMBL" id="OU015567">
    <property type="protein sequence ID" value="CAG5111706.1"/>
    <property type="molecule type" value="Genomic_DNA"/>
</dbReference>
<keyword evidence="2" id="KW-1185">Reference proteome</keyword>
<protein>
    <submittedName>
        <fullName evidence="1">Oidioi.mRNA.OKI2018_I69.chr2.g5984.t1.cds</fullName>
    </submittedName>
</protein>
<proteinExistence type="predicted"/>
<evidence type="ECO:0000313" key="1">
    <source>
        <dbReference type="EMBL" id="CAG5111706.1"/>
    </source>
</evidence>
<name>A0ABN7T7P6_OIKDI</name>
<evidence type="ECO:0000313" key="2">
    <source>
        <dbReference type="Proteomes" id="UP001158576"/>
    </source>
</evidence>
<reference evidence="1 2" key="1">
    <citation type="submission" date="2021-04" db="EMBL/GenBank/DDBJ databases">
        <authorList>
            <person name="Bliznina A."/>
        </authorList>
    </citation>
    <scope>NUCLEOTIDE SEQUENCE [LARGE SCALE GENOMIC DNA]</scope>
</reference>